<sequence length="97" mass="11244">MNDLHNLIYAFFDDVSGHVMQYYICPDPVWAERTFKTLLSQITCGEPREFSFRLVGALDELGMIWMDELILDAQKNGIELKSHMKGVDYERKVANDV</sequence>
<dbReference type="EMBL" id="PP511473">
    <property type="protein sequence ID" value="XCD04543.1"/>
    <property type="molecule type" value="Genomic_DNA"/>
</dbReference>
<name>A0AAU8AZH3_9VIRU</name>
<organism evidence="2">
    <name type="scientific">Dulem virus 137</name>
    <dbReference type="NCBI Taxonomy" id="3145614"/>
    <lineage>
        <taxon>Viruses</taxon>
        <taxon>Monodnaviria</taxon>
        <taxon>Sangervirae</taxon>
        <taxon>Phixviricota</taxon>
        <taxon>Malgrandaviricetes</taxon>
        <taxon>Petitvirales</taxon>
        <taxon>Microviridae</taxon>
        <taxon>Microvirus</taxon>
    </lineage>
</organism>
<reference evidence="2" key="1">
    <citation type="submission" date="2024-03" db="EMBL/GenBank/DDBJ databases">
        <title>Diverse circular DNA viruses in blood, oral, and fecal samples of captive lemurs.</title>
        <authorList>
            <person name="Paietta E.N."/>
            <person name="Kraberger S."/>
            <person name="Lund M.C."/>
            <person name="Custer J.M."/>
            <person name="Vargas K.M."/>
            <person name="Ehmke E.E."/>
            <person name="Yoder A.D."/>
            <person name="Varsani A."/>
        </authorList>
    </citation>
    <scope>NUCLEOTIDE SEQUENCE</scope>
    <source>
        <strain evidence="1">Duke_18_71</strain>
        <strain evidence="2">Duke_23FS_51</strain>
    </source>
</reference>
<accession>A0AAU8AZH3</accession>
<evidence type="ECO:0000313" key="2">
    <source>
        <dbReference type="EMBL" id="XCD04543.1"/>
    </source>
</evidence>
<protein>
    <submittedName>
        <fullName evidence="2">Replication initiator protein</fullName>
    </submittedName>
</protein>
<evidence type="ECO:0000313" key="1">
    <source>
        <dbReference type="EMBL" id="XCD03467.1"/>
    </source>
</evidence>
<proteinExistence type="predicted"/>
<dbReference type="EMBL" id="PP511361">
    <property type="protein sequence ID" value="XCD03467.1"/>
    <property type="molecule type" value="Genomic_DNA"/>
</dbReference>